<proteinExistence type="predicted"/>
<sequence>MRMLQINTRFMHWLLIYFHDHHSDISAHPRAMPPQAKWTRRFLSRGKAAADPRLSARKRSRSLPPLSVAVGAGAAALALTSSPDSARRMRNMAHMGVLVYHESEVAGSFEDATALVTQWAETLRRGGFEAAQDELVERLLSCILRLEDDRQSQDTLRFLVEHGALPLLVQYTAWSRPTEPRRLQQLVESIIKLLKVSAANGQVELWLSLVTLAQALAHLMEQEDDVVSYVDLLQLGDALTKVQQLAHQRLEEGADASRAFVVNRSDLADPDYSRVAESCAALVKMCSPEMPDSMKKFGLWALAALVQAVNRGEASAFHAQQLEAALGPAFATLLLAFPRTCDGMDLQLRAAAVVDRLLHVARQNPAAVTRETYELWMDQVRYWTGTEQPEEEPQPNKRNWLRRKSGQIDQLEEEEAMKHRQKQHLQLQLASSRCLRTLTASPQSRRYVCESPTTRAALFELSRRVHEKKLHIGNVVDGDAARCLMGIQRHMSWTFRNICTGFQSGAMALNCLFDASWTSSLLQSRRHLPMSRFFRGINDLTDLPIIGAEEYESTIEFGWVDILTAWSASTDRKVRENAIASLIYLAEQHQPSPARLMSEQEEEISNKQEHILQAWLTNMLQQIRLLSGGELLAVKQMEEIAHVSKELTPGNERILFNPAVVDAGTSALAVLAEHHHAELVQQGVVPLVALLSATRAATPAQHTQCARVLANLVATFCLDIDPRSSALSTDFARTVVSSDHVDIARLLEQTASGKQFLGDIRRWRECNDPMQRSNYFRVVQNLRAYDEVVAAGRLVEDVYCEGVHPIVSQSDTDSLNNSTDNDSSAPLVDVVFVHGLRGHPFGTWRTDMSNKLKGNNDVWPDVLLAKDLQRNKVPARLVTLGYEAGMVSWSSPWPSLTLQERGRVMLSALYAANIGRDRRHPGAPARPVVFITHSMGGLLTKKMLLLEREQRDRSGLADSTRGVVFLAVPHFGSDLAKGVRSESIRKLIQMHPAIEDLGADPSGRLKDLNDSFKQLGIDCFSVGEERAAPVALGLSAVVVKPDSADPGIGRFYVLPESDHMTICKAKSRKEPLYQDILQYVIRHAGA</sequence>
<comment type="caution">
    <text evidence="7">The sequence shown here is derived from an EMBL/GenBank/DDBJ whole genome shotgun (WGS) entry which is preliminary data.</text>
</comment>
<dbReference type="GO" id="GO:0005739">
    <property type="term" value="C:mitochondrion"/>
    <property type="evidence" value="ECO:0007669"/>
    <property type="project" value="UniProtKB-SubCell"/>
</dbReference>
<evidence type="ECO:0000313" key="8">
    <source>
        <dbReference type="Proteomes" id="UP000694044"/>
    </source>
</evidence>
<comment type="subcellular location">
    <subcellularLocation>
        <location evidence="2">Endoplasmic reticulum</location>
    </subcellularLocation>
    <subcellularLocation>
        <location evidence="3">Membrane</location>
    </subcellularLocation>
    <subcellularLocation>
        <location evidence="1">Mitochondrion</location>
    </subcellularLocation>
</comment>
<reference evidence="7" key="1">
    <citation type="submission" date="2021-02" db="EMBL/GenBank/DDBJ databases">
        <authorList>
            <person name="Palmer J.M."/>
        </authorList>
    </citation>
    <scope>NUCLEOTIDE SEQUENCE</scope>
    <source>
        <strain evidence="7">SCRP734</strain>
    </source>
</reference>
<evidence type="ECO:0000256" key="3">
    <source>
        <dbReference type="ARBA" id="ARBA00004370"/>
    </source>
</evidence>
<accession>A0A8T1VUK6</accession>
<dbReference type="GO" id="GO:0005783">
    <property type="term" value="C:endoplasmic reticulum"/>
    <property type="evidence" value="ECO:0007669"/>
    <property type="project" value="UniProtKB-SubCell"/>
</dbReference>
<dbReference type="EMBL" id="JAGDFM010000171">
    <property type="protein sequence ID" value="KAG7383630.1"/>
    <property type="molecule type" value="Genomic_DNA"/>
</dbReference>
<evidence type="ECO:0000256" key="4">
    <source>
        <dbReference type="ARBA" id="ARBA00022824"/>
    </source>
</evidence>
<evidence type="ECO:0000256" key="6">
    <source>
        <dbReference type="ARBA" id="ARBA00023136"/>
    </source>
</evidence>
<dbReference type="OrthoDB" id="5086500at2759"/>
<keyword evidence="8" id="KW-1185">Reference proteome</keyword>
<keyword evidence="5" id="KW-0496">Mitochondrion</keyword>
<dbReference type="GO" id="GO:0016020">
    <property type="term" value="C:membrane"/>
    <property type="evidence" value="ECO:0007669"/>
    <property type="project" value="UniProtKB-SubCell"/>
</dbReference>
<dbReference type="AlphaFoldDB" id="A0A8T1VUK6"/>
<gene>
    <name evidence="7" type="primary">SERAC1_1</name>
    <name evidence="7" type="ORF">PHYPSEUDO_003505</name>
</gene>
<protein>
    <submittedName>
        <fullName evidence="7">Serine active site containing protein 1</fullName>
    </submittedName>
</protein>
<organism evidence="7 8">
    <name type="scientific">Phytophthora pseudosyringae</name>
    <dbReference type="NCBI Taxonomy" id="221518"/>
    <lineage>
        <taxon>Eukaryota</taxon>
        <taxon>Sar</taxon>
        <taxon>Stramenopiles</taxon>
        <taxon>Oomycota</taxon>
        <taxon>Peronosporomycetes</taxon>
        <taxon>Peronosporales</taxon>
        <taxon>Peronosporaceae</taxon>
        <taxon>Phytophthora</taxon>
    </lineage>
</organism>
<keyword evidence="4" id="KW-0256">Endoplasmic reticulum</keyword>
<dbReference type="PANTHER" id="PTHR48182:SF2">
    <property type="entry name" value="PROTEIN SERAC1"/>
    <property type="match status" value="1"/>
</dbReference>
<name>A0A8T1VUK6_9STRA</name>
<evidence type="ECO:0000313" key="7">
    <source>
        <dbReference type="EMBL" id="KAG7383630.1"/>
    </source>
</evidence>
<dbReference type="Proteomes" id="UP000694044">
    <property type="component" value="Unassembled WGS sequence"/>
</dbReference>
<keyword evidence="6" id="KW-0472">Membrane</keyword>
<evidence type="ECO:0000256" key="2">
    <source>
        <dbReference type="ARBA" id="ARBA00004240"/>
    </source>
</evidence>
<evidence type="ECO:0000256" key="5">
    <source>
        <dbReference type="ARBA" id="ARBA00023128"/>
    </source>
</evidence>
<dbReference type="PANTHER" id="PTHR48182">
    <property type="entry name" value="PROTEIN SERAC1"/>
    <property type="match status" value="1"/>
</dbReference>
<dbReference type="InterPro" id="IPR052374">
    <property type="entry name" value="SERAC1"/>
</dbReference>
<evidence type="ECO:0000256" key="1">
    <source>
        <dbReference type="ARBA" id="ARBA00004173"/>
    </source>
</evidence>